<evidence type="ECO:0000256" key="3">
    <source>
        <dbReference type="ARBA" id="ARBA00023004"/>
    </source>
</evidence>
<gene>
    <name evidence="6" type="ORF">KME28_24795</name>
</gene>
<evidence type="ECO:0000256" key="1">
    <source>
        <dbReference type="ARBA" id="ARBA00022714"/>
    </source>
</evidence>
<name>A0A9E3HCF2_9NOST</name>
<dbReference type="Pfam" id="PF00355">
    <property type="entry name" value="Rieske"/>
    <property type="match status" value="1"/>
</dbReference>
<accession>A0A9E3HCF2</accession>
<dbReference type="PANTHER" id="PTHR21266:SF29">
    <property type="entry name" value="PROTEIN TIC 55, CHLOROPLASTIC"/>
    <property type="match status" value="1"/>
</dbReference>
<dbReference type="GO" id="GO:0004497">
    <property type="term" value="F:monooxygenase activity"/>
    <property type="evidence" value="ECO:0007669"/>
    <property type="project" value="UniProtKB-ARBA"/>
</dbReference>
<evidence type="ECO:0000256" key="4">
    <source>
        <dbReference type="ARBA" id="ARBA00023014"/>
    </source>
</evidence>
<dbReference type="GO" id="GO:0005737">
    <property type="term" value="C:cytoplasm"/>
    <property type="evidence" value="ECO:0007669"/>
    <property type="project" value="TreeGrafter"/>
</dbReference>
<dbReference type="PANTHER" id="PTHR21266">
    <property type="entry name" value="IRON-SULFUR DOMAIN CONTAINING PROTEIN"/>
    <property type="match status" value="1"/>
</dbReference>
<dbReference type="GO" id="GO:0051537">
    <property type="term" value="F:2 iron, 2 sulfur cluster binding"/>
    <property type="evidence" value="ECO:0007669"/>
    <property type="project" value="UniProtKB-KW"/>
</dbReference>
<keyword evidence="2" id="KW-0479">Metal-binding</keyword>
<organism evidence="6 7">
    <name type="scientific">Pelatocladus maniniholoensis HA4357-MV3</name>
    <dbReference type="NCBI Taxonomy" id="1117104"/>
    <lineage>
        <taxon>Bacteria</taxon>
        <taxon>Bacillati</taxon>
        <taxon>Cyanobacteriota</taxon>
        <taxon>Cyanophyceae</taxon>
        <taxon>Nostocales</taxon>
        <taxon>Nostocaceae</taxon>
        <taxon>Pelatocladus</taxon>
    </lineage>
</organism>
<keyword evidence="1" id="KW-0001">2Fe-2S</keyword>
<evidence type="ECO:0000313" key="6">
    <source>
        <dbReference type="EMBL" id="MBW4434843.1"/>
    </source>
</evidence>
<dbReference type="SUPFAM" id="SSF50022">
    <property type="entry name" value="ISP domain"/>
    <property type="match status" value="1"/>
</dbReference>
<dbReference type="InterPro" id="IPR036922">
    <property type="entry name" value="Rieske_2Fe-2S_sf"/>
</dbReference>
<feature type="domain" description="Rieske" evidence="5">
    <location>
        <begin position="32"/>
        <end position="89"/>
    </location>
</feature>
<evidence type="ECO:0000256" key="2">
    <source>
        <dbReference type="ARBA" id="ARBA00022723"/>
    </source>
</evidence>
<dbReference type="AlphaFoldDB" id="A0A9E3HCF2"/>
<dbReference type="InterPro" id="IPR050584">
    <property type="entry name" value="Cholesterol_7-desaturase"/>
</dbReference>
<dbReference type="Gene3D" id="2.102.10.10">
    <property type="entry name" value="Rieske [2Fe-2S] iron-sulphur domain"/>
    <property type="match status" value="1"/>
</dbReference>
<dbReference type="EMBL" id="JAHHHW010000143">
    <property type="protein sequence ID" value="MBW4434843.1"/>
    <property type="molecule type" value="Genomic_DNA"/>
</dbReference>
<proteinExistence type="predicted"/>
<dbReference type="GO" id="GO:0046872">
    <property type="term" value="F:metal ion binding"/>
    <property type="evidence" value="ECO:0007669"/>
    <property type="project" value="UniProtKB-KW"/>
</dbReference>
<evidence type="ECO:0000259" key="5">
    <source>
        <dbReference type="PROSITE" id="PS51296"/>
    </source>
</evidence>
<protein>
    <submittedName>
        <fullName evidence="6">Rieske 2Fe-2S domain-containing protein</fullName>
    </submittedName>
</protein>
<reference evidence="6" key="2">
    <citation type="journal article" date="2022" name="Microbiol. Resour. Announc.">
        <title>Metagenome Sequencing to Explore Phylogenomics of Terrestrial Cyanobacteria.</title>
        <authorList>
            <person name="Ward R.D."/>
            <person name="Stajich J.E."/>
            <person name="Johansen J.R."/>
            <person name="Huntemann M."/>
            <person name="Clum A."/>
            <person name="Foster B."/>
            <person name="Foster B."/>
            <person name="Roux S."/>
            <person name="Palaniappan K."/>
            <person name="Varghese N."/>
            <person name="Mukherjee S."/>
            <person name="Reddy T.B.K."/>
            <person name="Daum C."/>
            <person name="Copeland A."/>
            <person name="Chen I.A."/>
            <person name="Ivanova N.N."/>
            <person name="Kyrpides N.C."/>
            <person name="Shapiro N."/>
            <person name="Eloe-Fadrosh E.A."/>
            <person name="Pietrasiak N."/>
        </authorList>
    </citation>
    <scope>NUCLEOTIDE SEQUENCE</scope>
    <source>
        <strain evidence="6">HA4357-MV3</strain>
    </source>
</reference>
<comment type="caution">
    <text evidence="6">The sequence shown here is derived from an EMBL/GenBank/DDBJ whole genome shotgun (WGS) entry which is preliminary data.</text>
</comment>
<dbReference type="Proteomes" id="UP000813215">
    <property type="component" value="Unassembled WGS sequence"/>
</dbReference>
<evidence type="ECO:0000313" key="7">
    <source>
        <dbReference type="Proteomes" id="UP000813215"/>
    </source>
</evidence>
<dbReference type="InterPro" id="IPR017941">
    <property type="entry name" value="Rieske_2Fe-2S"/>
</dbReference>
<dbReference type="GO" id="GO:0016705">
    <property type="term" value="F:oxidoreductase activity, acting on paired donors, with incorporation or reduction of molecular oxygen"/>
    <property type="evidence" value="ECO:0007669"/>
    <property type="project" value="UniProtKB-ARBA"/>
</dbReference>
<keyword evidence="4" id="KW-0411">Iron-sulfur</keyword>
<reference evidence="6" key="1">
    <citation type="submission" date="2021-05" db="EMBL/GenBank/DDBJ databases">
        <authorList>
            <person name="Pietrasiak N."/>
            <person name="Ward R."/>
            <person name="Stajich J.E."/>
            <person name="Kurbessoian T."/>
        </authorList>
    </citation>
    <scope>NUCLEOTIDE SEQUENCE</scope>
    <source>
        <strain evidence="6">HA4357-MV3</strain>
    </source>
</reference>
<sequence>MTITPNKQETELAIDSSPISATNQEFNWRNCWYPVSFLQDLPKDKPYRFSLYDEPLVLFKNKDGKLGCIADRCSHRAARLSDGQIIDGKLTGRQNKLFQLFCRPVSVYILVLNYL</sequence>
<dbReference type="PROSITE" id="PS51296">
    <property type="entry name" value="RIESKE"/>
    <property type="match status" value="1"/>
</dbReference>
<keyword evidence="3" id="KW-0408">Iron</keyword>